<dbReference type="EMBL" id="VLTN01000010">
    <property type="protein sequence ID" value="KAA0154645.1"/>
    <property type="molecule type" value="Genomic_DNA"/>
</dbReference>
<dbReference type="GO" id="GO:0016020">
    <property type="term" value="C:membrane"/>
    <property type="evidence" value="ECO:0007669"/>
    <property type="project" value="UniProtKB-SubCell"/>
</dbReference>
<feature type="signal peptide" evidence="7">
    <location>
        <begin position="1"/>
        <end position="33"/>
    </location>
</feature>
<feature type="transmembrane region" description="Helical" evidence="6">
    <location>
        <begin position="279"/>
        <end position="295"/>
    </location>
</feature>
<dbReference type="EMBL" id="VLTO01000046">
    <property type="protein sequence ID" value="KAA0172606.1"/>
    <property type="molecule type" value="Genomic_DNA"/>
</dbReference>
<feature type="transmembrane region" description="Helical" evidence="6">
    <location>
        <begin position="88"/>
        <end position="110"/>
    </location>
</feature>
<evidence type="ECO:0000256" key="1">
    <source>
        <dbReference type="ARBA" id="ARBA00004141"/>
    </source>
</evidence>
<feature type="transmembrane region" description="Helical" evidence="6">
    <location>
        <begin position="122"/>
        <end position="145"/>
    </location>
</feature>
<feature type="region of interest" description="Disordered" evidence="5">
    <location>
        <begin position="554"/>
        <end position="595"/>
    </location>
</feature>
<name>A0A5A8E4G8_CAFRO</name>
<proteinExistence type="predicted"/>
<feature type="transmembrane region" description="Helical" evidence="6">
    <location>
        <begin position="420"/>
        <end position="441"/>
    </location>
</feature>
<protein>
    <recommendedName>
        <fullName evidence="8">Cation/H+ exchanger transmembrane domain-containing protein</fullName>
    </recommendedName>
</protein>
<evidence type="ECO:0000256" key="4">
    <source>
        <dbReference type="ARBA" id="ARBA00023136"/>
    </source>
</evidence>
<dbReference type="Gene3D" id="1.20.1530.20">
    <property type="match status" value="1"/>
</dbReference>
<dbReference type="InterPro" id="IPR038770">
    <property type="entry name" value="Na+/solute_symporter_sf"/>
</dbReference>
<keyword evidence="12" id="KW-1185">Reference proteome</keyword>
<evidence type="ECO:0000313" key="9">
    <source>
        <dbReference type="EMBL" id="KAA0154645.1"/>
    </source>
</evidence>
<evidence type="ECO:0000256" key="3">
    <source>
        <dbReference type="ARBA" id="ARBA00022989"/>
    </source>
</evidence>
<feature type="chain" id="PRO_5036136877" description="Cation/H+ exchanger transmembrane domain-containing protein" evidence="7">
    <location>
        <begin position="34"/>
        <end position="595"/>
    </location>
</feature>
<dbReference type="InterPro" id="IPR006153">
    <property type="entry name" value="Cation/H_exchanger_TM"/>
</dbReference>
<dbReference type="PANTHER" id="PTHR31102">
    <property type="match status" value="1"/>
</dbReference>
<feature type="transmembrane region" description="Helical" evidence="6">
    <location>
        <begin position="39"/>
        <end position="59"/>
    </location>
</feature>
<comment type="subcellular location">
    <subcellularLocation>
        <location evidence="1">Membrane</location>
        <topology evidence="1">Multi-pass membrane protein</topology>
    </subcellularLocation>
</comment>
<dbReference type="AlphaFoldDB" id="A0A5A8E4G8"/>
<evidence type="ECO:0000313" key="12">
    <source>
        <dbReference type="Proteomes" id="UP000323011"/>
    </source>
</evidence>
<dbReference type="InterPro" id="IPR051843">
    <property type="entry name" value="CPA1_transporter"/>
</dbReference>
<comment type="caution">
    <text evidence="10">The sequence shown here is derived from an EMBL/GenBank/DDBJ whole genome shotgun (WGS) entry which is preliminary data.</text>
</comment>
<dbReference type="PANTHER" id="PTHR31102:SF1">
    <property type="entry name" value="CATION_H+ EXCHANGER DOMAIN-CONTAINING PROTEIN"/>
    <property type="match status" value="1"/>
</dbReference>
<feature type="transmembrane region" description="Helical" evidence="6">
    <location>
        <begin position="151"/>
        <end position="172"/>
    </location>
</feature>
<gene>
    <name evidence="10" type="ORF">FNF27_05959</name>
    <name evidence="9" type="ORF">FNF29_02176</name>
</gene>
<feature type="region of interest" description="Disordered" evidence="5">
    <location>
        <begin position="361"/>
        <end position="397"/>
    </location>
</feature>
<dbReference type="GO" id="GO:1902600">
    <property type="term" value="P:proton transmembrane transport"/>
    <property type="evidence" value="ECO:0007669"/>
    <property type="project" value="InterPro"/>
</dbReference>
<feature type="transmembrane region" description="Helical" evidence="6">
    <location>
        <begin position="521"/>
        <end position="542"/>
    </location>
</feature>
<evidence type="ECO:0000256" key="2">
    <source>
        <dbReference type="ARBA" id="ARBA00022692"/>
    </source>
</evidence>
<feature type="transmembrane region" description="Helical" evidence="6">
    <location>
        <begin position="228"/>
        <end position="246"/>
    </location>
</feature>
<feature type="transmembrane region" description="Helical" evidence="6">
    <location>
        <begin position="447"/>
        <end position="468"/>
    </location>
</feature>
<feature type="domain" description="Cation/H+ exchanger transmembrane" evidence="8">
    <location>
        <begin position="50"/>
        <end position="308"/>
    </location>
</feature>
<dbReference type="Proteomes" id="UP000323011">
    <property type="component" value="Unassembled WGS sequence"/>
</dbReference>
<keyword evidence="7" id="KW-0732">Signal</keyword>
<feature type="compositionally biased region" description="Pro residues" evidence="5">
    <location>
        <begin position="585"/>
        <end position="595"/>
    </location>
</feature>
<keyword evidence="4 6" id="KW-0472">Membrane</keyword>
<feature type="domain" description="Cation/H+ exchanger transmembrane" evidence="8">
    <location>
        <begin position="411"/>
        <end position="535"/>
    </location>
</feature>
<reference evidence="11 12" key="1">
    <citation type="submission" date="2019-07" db="EMBL/GenBank/DDBJ databases">
        <title>Genomes of Cafeteria roenbergensis.</title>
        <authorList>
            <person name="Fischer M.G."/>
            <person name="Hackl T."/>
            <person name="Roman M."/>
        </authorList>
    </citation>
    <scope>NUCLEOTIDE SEQUENCE [LARGE SCALE GENOMIC DNA]</scope>
    <source>
        <strain evidence="9 12">BVI</strain>
        <strain evidence="10 11">E4-10P</strain>
    </source>
</reference>
<feature type="transmembrane region" description="Helical" evidence="6">
    <location>
        <begin position="184"/>
        <end position="212"/>
    </location>
</feature>
<evidence type="ECO:0000313" key="10">
    <source>
        <dbReference type="EMBL" id="KAA0172606.1"/>
    </source>
</evidence>
<evidence type="ECO:0000259" key="8">
    <source>
        <dbReference type="Pfam" id="PF00999"/>
    </source>
</evidence>
<keyword evidence="2 6" id="KW-0812">Transmembrane</keyword>
<evidence type="ECO:0000256" key="7">
    <source>
        <dbReference type="SAM" id="SignalP"/>
    </source>
</evidence>
<evidence type="ECO:0000256" key="6">
    <source>
        <dbReference type="SAM" id="Phobius"/>
    </source>
</evidence>
<accession>A0A5A8E4G8</accession>
<dbReference type="Pfam" id="PF00999">
    <property type="entry name" value="Na_H_Exchanger"/>
    <property type="match status" value="2"/>
</dbReference>
<feature type="compositionally biased region" description="Basic and acidic residues" evidence="5">
    <location>
        <begin position="372"/>
        <end position="382"/>
    </location>
</feature>
<feature type="transmembrane region" description="Helical" evidence="6">
    <location>
        <begin position="253"/>
        <end position="273"/>
    </location>
</feature>
<organism evidence="10 11">
    <name type="scientific">Cafeteria roenbergensis</name>
    <name type="common">Marine flagellate</name>
    <dbReference type="NCBI Taxonomy" id="33653"/>
    <lineage>
        <taxon>Eukaryota</taxon>
        <taxon>Sar</taxon>
        <taxon>Stramenopiles</taxon>
        <taxon>Bigyra</taxon>
        <taxon>Opalozoa</taxon>
        <taxon>Bicosoecida</taxon>
        <taxon>Cafeteriaceae</taxon>
        <taxon>Cafeteria</taxon>
    </lineage>
</organism>
<evidence type="ECO:0000256" key="5">
    <source>
        <dbReference type="SAM" id="MobiDB-lite"/>
    </source>
</evidence>
<keyword evidence="3 6" id="KW-1133">Transmembrane helix</keyword>
<dbReference type="OrthoDB" id="423807at2759"/>
<dbReference type="Proteomes" id="UP000322899">
    <property type="component" value="Unassembled WGS sequence"/>
</dbReference>
<dbReference type="OMA" id="VPMKRAF"/>
<sequence>MGAWDPARRAAVAAACAALLWAVLVSLFGDVDAFPGGSIFAVFAIFVASSALGTVAELVGLPPLVGGIVAGFCLSNIPGTGLGSDLNAGLASALRGIALVIILTRAGLGLDRAALVRLSGPALRLAVIPNFVEAATAAAVLSGVLGWPIEWGALAGFVLSAVSPAVVVPSLLRLQDQGLGVDKGIPTLIMAAASFDDVIAISGFGVCLSLAFSEGDPVWAGVKSPLELIAGAAFGLVMGLVAGLMIPARGGGGAVAGTLLIGIGVVAVLGSRLVHLDGGGALGVIVAGMAARAAWDEGGTLRLIRAVWSECASSACGCCCRCCCSSCSGRATGGSAVQADSEHGPAAAPAAASVEMPPLASAATSPVRRARAGSDDRGEKQGGARTPDGVASAVTPVGGHELDEEGPHAGLEASAWLRTVWTLVGQPMLFGLIGAAVDISVVDLEVLGIGAGALFAGLVVRCIAAFLCMLGTGFELSEQAFIALAWLPKATVQAAIGSIALDTAVSISAGSEAEKRGLAVLTIAVLAIVVTAPVGAVLISVFGHRWLAQKPVDDGTNDAAVSRGGGDDTSNGAAPEEAIADEEPTPLPPPSGAAA</sequence>
<feature type="transmembrane region" description="Helical" evidence="6">
    <location>
        <begin position="480"/>
        <end position="501"/>
    </location>
</feature>
<evidence type="ECO:0000313" key="11">
    <source>
        <dbReference type="Proteomes" id="UP000322899"/>
    </source>
</evidence>
<dbReference type="GO" id="GO:0015297">
    <property type="term" value="F:antiporter activity"/>
    <property type="evidence" value="ECO:0007669"/>
    <property type="project" value="InterPro"/>
</dbReference>